<organism evidence="1 2">
    <name type="scientific">Zophobas morio</name>
    <dbReference type="NCBI Taxonomy" id="2755281"/>
    <lineage>
        <taxon>Eukaryota</taxon>
        <taxon>Metazoa</taxon>
        <taxon>Ecdysozoa</taxon>
        <taxon>Arthropoda</taxon>
        <taxon>Hexapoda</taxon>
        <taxon>Insecta</taxon>
        <taxon>Pterygota</taxon>
        <taxon>Neoptera</taxon>
        <taxon>Endopterygota</taxon>
        <taxon>Coleoptera</taxon>
        <taxon>Polyphaga</taxon>
        <taxon>Cucujiformia</taxon>
        <taxon>Tenebrionidae</taxon>
        <taxon>Zophobas</taxon>
    </lineage>
</organism>
<dbReference type="PANTHER" id="PTHR37984:SF5">
    <property type="entry name" value="PROTEIN NYNRIN-LIKE"/>
    <property type="match status" value="1"/>
</dbReference>
<proteinExistence type="predicted"/>
<dbReference type="Gene3D" id="3.30.70.270">
    <property type="match status" value="1"/>
</dbReference>
<dbReference type="InterPro" id="IPR043502">
    <property type="entry name" value="DNA/RNA_pol_sf"/>
</dbReference>
<dbReference type="GO" id="GO:0071897">
    <property type="term" value="P:DNA biosynthetic process"/>
    <property type="evidence" value="ECO:0007669"/>
    <property type="project" value="UniProtKB-ARBA"/>
</dbReference>
<protein>
    <submittedName>
        <fullName evidence="1">Uncharacterized protein</fullName>
    </submittedName>
</protein>
<accession>A0AA38HZQ2</accession>
<reference evidence="1" key="1">
    <citation type="journal article" date="2023" name="G3 (Bethesda)">
        <title>Whole genome assemblies of Zophobas morio and Tenebrio molitor.</title>
        <authorList>
            <person name="Kaur S."/>
            <person name="Stinson S.A."/>
            <person name="diCenzo G.C."/>
        </authorList>
    </citation>
    <scope>NUCLEOTIDE SEQUENCE</scope>
    <source>
        <strain evidence="1">QUZm001</strain>
    </source>
</reference>
<dbReference type="InterPro" id="IPR043128">
    <property type="entry name" value="Rev_trsase/Diguanyl_cyclase"/>
</dbReference>
<keyword evidence="2" id="KW-1185">Reference proteome</keyword>
<comment type="caution">
    <text evidence="1">The sequence shown here is derived from an EMBL/GenBank/DDBJ whole genome shotgun (WGS) entry which is preliminary data.</text>
</comment>
<dbReference type="Proteomes" id="UP001168821">
    <property type="component" value="Unassembled WGS sequence"/>
</dbReference>
<dbReference type="AlphaFoldDB" id="A0AA38HZQ2"/>
<gene>
    <name evidence="1" type="ORF">Zmor_026742</name>
</gene>
<dbReference type="EMBL" id="JALNTZ010000008">
    <property type="protein sequence ID" value="KAJ3644069.1"/>
    <property type="molecule type" value="Genomic_DNA"/>
</dbReference>
<dbReference type="PANTHER" id="PTHR37984">
    <property type="entry name" value="PROTEIN CBG26694"/>
    <property type="match status" value="1"/>
</dbReference>
<sequence>MRDWPRPRHNHEVRNFLGWCTYYKRFVNGFADIATPLHRLTNLKSQFKRVKNALCFSPILFYPQSSGILILDRERLEQHRNRCCIATGPKQLGKIHRVFQQRTFEIQEELLCYEEGVVGDYQSC</sequence>
<evidence type="ECO:0000313" key="2">
    <source>
        <dbReference type="Proteomes" id="UP001168821"/>
    </source>
</evidence>
<name>A0AA38HZQ2_9CUCU</name>
<evidence type="ECO:0000313" key="1">
    <source>
        <dbReference type="EMBL" id="KAJ3644069.1"/>
    </source>
</evidence>
<dbReference type="SUPFAM" id="SSF56672">
    <property type="entry name" value="DNA/RNA polymerases"/>
    <property type="match status" value="1"/>
</dbReference>
<dbReference type="InterPro" id="IPR050951">
    <property type="entry name" value="Retrovirus_Pol_polyprotein"/>
</dbReference>